<protein>
    <submittedName>
        <fullName evidence="1">Uncharacterized protein</fullName>
    </submittedName>
</protein>
<accession>A0A5K7YJ23</accession>
<dbReference type="KEGG" id="dalk:DSCA_20500"/>
<evidence type="ECO:0000313" key="2">
    <source>
        <dbReference type="Proteomes" id="UP000427906"/>
    </source>
</evidence>
<proteinExistence type="predicted"/>
<dbReference type="Proteomes" id="UP000427906">
    <property type="component" value="Chromosome"/>
</dbReference>
<reference evidence="1 2" key="1">
    <citation type="submission" date="2019-11" db="EMBL/GenBank/DDBJ databases">
        <title>Comparative genomics of hydrocarbon-degrading Desulfosarcina strains.</title>
        <authorList>
            <person name="Watanabe M."/>
            <person name="Kojima H."/>
            <person name="Fukui M."/>
        </authorList>
    </citation>
    <scope>NUCLEOTIDE SEQUENCE [LARGE SCALE GENOMIC DNA]</scope>
    <source>
        <strain evidence="1 2">PL12</strain>
    </source>
</reference>
<sequence>MVRGHTSMIFIAGEEILSFLMRRTNGSLRPLASLPLEAFLEGNAETGDCPGRHCSRSIRRLSCPIIG</sequence>
<gene>
    <name evidence="1" type="ORF">DSCA_20500</name>
</gene>
<name>A0A5K7YJ23_9BACT</name>
<dbReference type="RefSeq" id="WP_155316313.1">
    <property type="nucleotide sequence ID" value="NZ_AP021874.1"/>
</dbReference>
<dbReference type="EMBL" id="AP021874">
    <property type="protein sequence ID" value="BBO68120.1"/>
    <property type="molecule type" value="Genomic_DNA"/>
</dbReference>
<dbReference type="AlphaFoldDB" id="A0A5K7YJ23"/>
<keyword evidence="2" id="KW-1185">Reference proteome</keyword>
<organism evidence="1 2">
    <name type="scientific">Desulfosarcina alkanivorans</name>
    <dbReference type="NCBI Taxonomy" id="571177"/>
    <lineage>
        <taxon>Bacteria</taxon>
        <taxon>Pseudomonadati</taxon>
        <taxon>Thermodesulfobacteriota</taxon>
        <taxon>Desulfobacteria</taxon>
        <taxon>Desulfobacterales</taxon>
        <taxon>Desulfosarcinaceae</taxon>
        <taxon>Desulfosarcina</taxon>
    </lineage>
</organism>
<evidence type="ECO:0000313" key="1">
    <source>
        <dbReference type="EMBL" id="BBO68120.1"/>
    </source>
</evidence>